<protein>
    <submittedName>
        <fullName evidence="1">Uncharacterized protein</fullName>
    </submittedName>
</protein>
<dbReference type="AlphaFoldDB" id="A0A1J7IQ27"/>
<dbReference type="InParanoid" id="A0A1J7IQ27"/>
<dbReference type="Proteomes" id="UP000182658">
    <property type="component" value="Unassembled WGS sequence"/>
</dbReference>
<reference evidence="1 2" key="1">
    <citation type="submission" date="2016-10" db="EMBL/GenBank/DDBJ databases">
        <title>Draft genome sequence of Coniochaeta ligniaria NRRL30616, a lignocellulolytic fungus for bioabatement of inhibitors in plant biomass hydrolysates.</title>
        <authorList>
            <consortium name="DOE Joint Genome Institute"/>
            <person name="Jimenez D.J."/>
            <person name="Hector R.E."/>
            <person name="Riley R."/>
            <person name="Sun H."/>
            <person name="Grigoriev I.V."/>
            <person name="Van Elsas J.D."/>
            <person name="Nichols N.N."/>
        </authorList>
    </citation>
    <scope>NUCLEOTIDE SEQUENCE [LARGE SCALE GENOMIC DNA]</scope>
    <source>
        <strain evidence="1 2">NRRL 30616</strain>
    </source>
</reference>
<organism evidence="1 2">
    <name type="scientific">Coniochaeta ligniaria NRRL 30616</name>
    <dbReference type="NCBI Taxonomy" id="1408157"/>
    <lineage>
        <taxon>Eukaryota</taxon>
        <taxon>Fungi</taxon>
        <taxon>Dikarya</taxon>
        <taxon>Ascomycota</taxon>
        <taxon>Pezizomycotina</taxon>
        <taxon>Sordariomycetes</taxon>
        <taxon>Sordariomycetidae</taxon>
        <taxon>Coniochaetales</taxon>
        <taxon>Coniochaetaceae</taxon>
        <taxon>Coniochaeta</taxon>
    </lineage>
</organism>
<evidence type="ECO:0000313" key="1">
    <source>
        <dbReference type="EMBL" id="OIW23217.1"/>
    </source>
</evidence>
<dbReference type="EMBL" id="KV875107">
    <property type="protein sequence ID" value="OIW23217.1"/>
    <property type="molecule type" value="Genomic_DNA"/>
</dbReference>
<name>A0A1J7IQ27_9PEZI</name>
<gene>
    <name evidence="1" type="ORF">CONLIGDRAFT_686656</name>
</gene>
<keyword evidence="2" id="KW-1185">Reference proteome</keyword>
<sequence>MPLTLPSNEDEWWAYAQIHLNSHDKLATIKYLTNVPAGQKNERSGKDLSGSTVKIGDWLQVHAIWKRPYKLLSPMDAHKSALETLISNRAITPHANAEVIARLFLEVGPSGLITSKICTYPDSVRGFFYLAAAMDQSVRNLQYLDINWLHGFHHAFGIFEQIEEGILRRQQAADETYITIFFHALVEAISGVLHPGGAHHKLEAKREPLHCTSRKDLHPATSIKYFSAFIDGYIQAKGSSSVSGSPRPFLVMCEFKRASLLAAGQQVWMQETFEAAAVISKILHRIFGAFWGKTEKECLQTGDIGSHHGVLQDLPYAWS</sequence>
<accession>A0A1J7IQ27</accession>
<proteinExistence type="predicted"/>
<evidence type="ECO:0000313" key="2">
    <source>
        <dbReference type="Proteomes" id="UP000182658"/>
    </source>
</evidence>